<accession>A0A8I0AHQ7</accession>
<reference evidence="1 2" key="1">
    <citation type="submission" date="2020-08" db="EMBL/GenBank/DDBJ databases">
        <title>Genome public.</title>
        <authorList>
            <person name="Liu C."/>
            <person name="Sun Q."/>
        </authorList>
    </citation>
    <scope>NUCLEOTIDE SEQUENCE [LARGE SCALE GENOMIC DNA]</scope>
    <source>
        <strain evidence="1 2">NSJ-10</strain>
    </source>
</reference>
<evidence type="ECO:0000313" key="1">
    <source>
        <dbReference type="EMBL" id="MBC5662265.1"/>
    </source>
</evidence>
<evidence type="ECO:0000313" key="2">
    <source>
        <dbReference type="Proteomes" id="UP000615234"/>
    </source>
</evidence>
<keyword evidence="2" id="KW-1185">Reference proteome</keyword>
<dbReference type="Proteomes" id="UP000615234">
    <property type="component" value="Unassembled WGS sequence"/>
</dbReference>
<proteinExistence type="predicted"/>
<comment type="caution">
    <text evidence="1">The sequence shown here is derived from an EMBL/GenBank/DDBJ whole genome shotgun (WGS) entry which is preliminary data.</text>
</comment>
<gene>
    <name evidence="1" type="ORF">H8S09_05055</name>
</gene>
<dbReference type="AlphaFoldDB" id="A0A8I0AHQ7"/>
<protein>
    <submittedName>
        <fullName evidence="1">Uncharacterized protein</fullName>
    </submittedName>
</protein>
<name>A0A8I0AHQ7_9FIRM</name>
<organism evidence="1 2">
    <name type="scientific">Coprococcus hominis</name>
    <name type="common">ex Liu et al. 2022</name>
    <dbReference type="NCBI Taxonomy" id="2763039"/>
    <lineage>
        <taxon>Bacteria</taxon>
        <taxon>Bacillati</taxon>
        <taxon>Bacillota</taxon>
        <taxon>Clostridia</taxon>
        <taxon>Lachnospirales</taxon>
        <taxon>Lachnospiraceae</taxon>
        <taxon>Coprococcus</taxon>
    </lineage>
</organism>
<sequence length="84" mass="9871">MSDKAFVDEFIGRMGVYIKTYFKKTKSGGTEVAKYSTRMDPVTYKTINEYYVNGKRTTKKAYQKKVKSLGKLKKITYQNYNDVW</sequence>
<dbReference type="EMBL" id="JACOOX010000003">
    <property type="protein sequence ID" value="MBC5662265.1"/>
    <property type="molecule type" value="Genomic_DNA"/>
</dbReference>
<dbReference type="RefSeq" id="WP_181986487.1">
    <property type="nucleotide sequence ID" value="NZ_JACOOX010000003.1"/>
</dbReference>